<dbReference type="PROSITE" id="PS50931">
    <property type="entry name" value="HTH_LYSR"/>
    <property type="match status" value="1"/>
</dbReference>
<dbReference type="Gene3D" id="1.10.10.10">
    <property type="entry name" value="Winged helix-like DNA-binding domain superfamily/Winged helix DNA-binding domain"/>
    <property type="match status" value="1"/>
</dbReference>
<dbReference type="GO" id="GO:0003700">
    <property type="term" value="F:DNA-binding transcription factor activity"/>
    <property type="evidence" value="ECO:0007669"/>
    <property type="project" value="InterPro"/>
</dbReference>
<keyword evidence="4" id="KW-0804">Transcription</keyword>
<evidence type="ECO:0000313" key="6">
    <source>
        <dbReference type="EMBL" id="OUY06235.1"/>
    </source>
</evidence>
<dbReference type="FunFam" id="1.10.10.10:FF:000001">
    <property type="entry name" value="LysR family transcriptional regulator"/>
    <property type="match status" value="1"/>
</dbReference>
<name>A0A1Z9YVK9_9GAMM</name>
<dbReference type="InterPro" id="IPR058163">
    <property type="entry name" value="LysR-type_TF_proteobact-type"/>
</dbReference>
<evidence type="ECO:0000259" key="5">
    <source>
        <dbReference type="PROSITE" id="PS50931"/>
    </source>
</evidence>
<dbReference type="GO" id="GO:0003677">
    <property type="term" value="F:DNA binding"/>
    <property type="evidence" value="ECO:0007669"/>
    <property type="project" value="UniProtKB-KW"/>
</dbReference>
<sequence length="316" mass="36332">MDKLQCMEAFVRVAESGSFIKAAEQLGVTRSVITARIQQLEKFVDSPLFFRSTRSVRLSDIGLTYYKECADLINKFEFLANQMSNSKSALHGKLRILMAPGFAIDYFGKYLTVFLERFPNIDMDIEVYDKIIDPISSGFDVVFQMFPPHSENLIDRKIFYVNRVICATPQFIEKFGKPNHPNELQNFSLGYYSGYPSRNKLQFLINDKFEDIHLNAKVQSSSIHLLRDFTLNHGGIGCLPTLVAQESIFNGKLITLLKNFPLSNYSLRAVFPSNSKNISKIRGLIDFLVEQLDIIPDWDIRLIEKNHISEQIKYFQ</sequence>
<keyword evidence="2" id="KW-0805">Transcription regulation</keyword>
<organism evidence="6 7">
    <name type="scientific">Acinetobacter populi</name>
    <dbReference type="NCBI Taxonomy" id="1582270"/>
    <lineage>
        <taxon>Bacteria</taxon>
        <taxon>Pseudomonadati</taxon>
        <taxon>Pseudomonadota</taxon>
        <taxon>Gammaproteobacteria</taxon>
        <taxon>Moraxellales</taxon>
        <taxon>Moraxellaceae</taxon>
        <taxon>Acinetobacter</taxon>
    </lineage>
</organism>
<dbReference type="Pfam" id="PF00126">
    <property type="entry name" value="HTH_1"/>
    <property type="match status" value="1"/>
</dbReference>
<dbReference type="SUPFAM" id="SSF53850">
    <property type="entry name" value="Periplasmic binding protein-like II"/>
    <property type="match status" value="1"/>
</dbReference>
<dbReference type="InterPro" id="IPR005119">
    <property type="entry name" value="LysR_subst-bd"/>
</dbReference>
<dbReference type="InterPro" id="IPR036390">
    <property type="entry name" value="WH_DNA-bd_sf"/>
</dbReference>
<dbReference type="SUPFAM" id="SSF46785">
    <property type="entry name" value="Winged helix' DNA-binding domain"/>
    <property type="match status" value="1"/>
</dbReference>
<reference evidence="6 7" key="1">
    <citation type="submission" date="2017-05" db="EMBL/GenBank/DDBJ databases">
        <title>Acinetobacter populi ANC 5415 (= PBJ7), whole genome shotgun sequencing project.</title>
        <authorList>
            <person name="Nemec A."/>
            <person name="Radolfova-Krizova L."/>
        </authorList>
    </citation>
    <scope>NUCLEOTIDE SEQUENCE [LARGE SCALE GENOMIC DNA]</scope>
    <source>
        <strain evidence="6 7">PBJ7</strain>
    </source>
</reference>
<comment type="caution">
    <text evidence="6">The sequence shown here is derived from an EMBL/GenBank/DDBJ whole genome shotgun (WGS) entry which is preliminary data.</text>
</comment>
<evidence type="ECO:0000256" key="3">
    <source>
        <dbReference type="ARBA" id="ARBA00023125"/>
    </source>
</evidence>
<dbReference type="Gene3D" id="3.40.190.290">
    <property type="match status" value="1"/>
</dbReference>
<evidence type="ECO:0000256" key="1">
    <source>
        <dbReference type="ARBA" id="ARBA00009437"/>
    </source>
</evidence>
<dbReference type="AlphaFoldDB" id="A0A1Z9YVK9"/>
<dbReference type="CDD" id="cd08422">
    <property type="entry name" value="PBP2_CrgA_like"/>
    <property type="match status" value="1"/>
</dbReference>
<feature type="domain" description="HTH lysR-type" evidence="5">
    <location>
        <begin position="1"/>
        <end position="59"/>
    </location>
</feature>
<accession>A0A1Z9YVK9</accession>
<dbReference type="Proteomes" id="UP000196536">
    <property type="component" value="Unassembled WGS sequence"/>
</dbReference>
<dbReference type="RefSeq" id="WP_087621241.1">
    <property type="nucleotide sequence ID" value="NZ_NEXX01000005.1"/>
</dbReference>
<comment type="similarity">
    <text evidence="1">Belongs to the LysR transcriptional regulatory family.</text>
</comment>
<keyword evidence="3" id="KW-0238">DNA-binding</keyword>
<dbReference type="InterPro" id="IPR036388">
    <property type="entry name" value="WH-like_DNA-bd_sf"/>
</dbReference>
<dbReference type="OrthoDB" id="8885940at2"/>
<gene>
    <name evidence="6" type="ORF">CAP51_13245</name>
</gene>
<protein>
    <submittedName>
        <fullName evidence="6">LysR family transcriptional regulator</fullName>
    </submittedName>
</protein>
<dbReference type="PANTHER" id="PTHR30537">
    <property type="entry name" value="HTH-TYPE TRANSCRIPTIONAL REGULATOR"/>
    <property type="match status" value="1"/>
</dbReference>
<evidence type="ECO:0000256" key="2">
    <source>
        <dbReference type="ARBA" id="ARBA00023015"/>
    </source>
</evidence>
<dbReference type="PANTHER" id="PTHR30537:SF5">
    <property type="entry name" value="HTH-TYPE TRANSCRIPTIONAL ACTIVATOR TTDR-RELATED"/>
    <property type="match status" value="1"/>
</dbReference>
<evidence type="ECO:0000256" key="4">
    <source>
        <dbReference type="ARBA" id="ARBA00023163"/>
    </source>
</evidence>
<dbReference type="EMBL" id="NEXX01000005">
    <property type="protein sequence ID" value="OUY06235.1"/>
    <property type="molecule type" value="Genomic_DNA"/>
</dbReference>
<evidence type="ECO:0000313" key="7">
    <source>
        <dbReference type="Proteomes" id="UP000196536"/>
    </source>
</evidence>
<proteinExistence type="inferred from homology"/>
<dbReference type="Pfam" id="PF03466">
    <property type="entry name" value="LysR_substrate"/>
    <property type="match status" value="1"/>
</dbReference>
<keyword evidence="7" id="KW-1185">Reference proteome</keyword>
<dbReference type="InterPro" id="IPR000847">
    <property type="entry name" value="LysR_HTH_N"/>
</dbReference>